<dbReference type="InterPro" id="IPR000639">
    <property type="entry name" value="Epox_hydrolase-like"/>
</dbReference>
<reference evidence="4 5" key="1">
    <citation type="submission" date="2019-06" db="EMBL/GenBank/DDBJ databases">
        <title>Evolution of Burkholderia multivorans in the lungs of Cystic Fibrosis patients.</title>
        <authorList>
            <person name="Moreira L.M."/>
        </authorList>
    </citation>
    <scope>NUCLEOTIDE SEQUENCE [LARGE SCALE GENOMIC DNA]</scope>
    <source>
        <strain evidence="4 5">VC13239</strain>
    </source>
</reference>
<gene>
    <name evidence="4" type="primary">ephD_1</name>
    <name evidence="4" type="ORF">FEQ00_00468</name>
</gene>
<dbReference type="SUPFAM" id="SSF53474">
    <property type="entry name" value="alpha/beta-Hydrolases"/>
    <property type="match status" value="1"/>
</dbReference>
<dbReference type="InterPro" id="IPR000073">
    <property type="entry name" value="AB_hydrolase_1"/>
</dbReference>
<protein>
    <submittedName>
        <fullName evidence="4">Oxidoreductase EphD</fullName>
        <ecNumber evidence="4">1.-.-.-</ecNumber>
    </submittedName>
</protein>
<dbReference type="Pfam" id="PF00561">
    <property type="entry name" value="Abhydrolase_1"/>
    <property type="match status" value="1"/>
</dbReference>
<keyword evidence="5" id="KW-1185">Reference proteome</keyword>
<evidence type="ECO:0000256" key="1">
    <source>
        <dbReference type="ARBA" id="ARBA00022801"/>
    </source>
</evidence>
<dbReference type="EC" id="1.-.-.-" evidence="4"/>
<dbReference type="PANTHER" id="PTHR43329">
    <property type="entry name" value="EPOXIDE HYDROLASE"/>
    <property type="match status" value="1"/>
</dbReference>
<keyword evidence="1" id="KW-0378">Hydrolase</keyword>
<dbReference type="Gene3D" id="3.40.50.1820">
    <property type="entry name" value="alpha/beta hydrolase"/>
    <property type="match status" value="1"/>
</dbReference>
<evidence type="ECO:0000313" key="4">
    <source>
        <dbReference type="EMBL" id="MDR8752066.1"/>
    </source>
</evidence>
<sequence length="303" mass="34006">MARASEMLTVRSGDVKLAVYVSGPRRAPPLILVHGYPDSAAVWAPIRARLAQRYRVIAYDVRGAGASDAPRRRADYALARLADDLKAVADATCGDCAFHLVGHDWGSIQCWEAVTDPAFRGRIRSYTSISGPCLDHVFRAKLRLKQSLKSWYIAFFHLPLVPSLVWRLGGAALWPRWLQLTERVRVERDPSQLKNALNGLQMYRANFIARARKPRERHAQAPVQILVPVRDRYVTPEMTVDLDRWLGEHVREEIDGAHWIVLRNPDLIASRIDRFASAQDRKAAPSHAAAAQPGSGRRLNSVS</sequence>
<dbReference type="Proteomes" id="UP001248067">
    <property type="component" value="Unassembled WGS sequence"/>
</dbReference>
<keyword evidence="4" id="KW-0560">Oxidoreductase</keyword>
<comment type="caution">
    <text evidence="4">The sequence shown here is derived from an EMBL/GenBank/DDBJ whole genome shotgun (WGS) entry which is preliminary data.</text>
</comment>
<dbReference type="EMBL" id="VJSY01000003">
    <property type="protein sequence ID" value="MDR8752066.1"/>
    <property type="molecule type" value="Genomic_DNA"/>
</dbReference>
<dbReference type="RefSeq" id="WP_175894431.1">
    <property type="nucleotide sequence ID" value="NZ_CADFDQ010000006.1"/>
</dbReference>
<organism evidence="4 5">
    <name type="scientific">Burkholderia pseudomultivorans</name>
    <dbReference type="NCBI Taxonomy" id="1207504"/>
    <lineage>
        <taxon>Bacteria</taxon>
        <taxon>Pseudomonadati</taxon>
        <taxon>Pseudomonadota</taxon>
        <taxon>Betaproteobacteria</taxon>
        <taxon>Burkholderiales</taxon>
        <taxon>Burkholderiaceae</taxon>
        <taxon>Burkholderia</taxon>
        <taxon>Burkholderia cepacia complex</taxon>
    </lineage>
</organism>
<dbReference type="PRINTS" id="PR00412">
    <property type="entry name" value="EPOXHYDRLASE"/>
</dbReference>
<feature type="region of interest" description="Disordered" evidence="2">
    <location>
        <begin position="279"/>
        <end position="303"/>
    </location>
</feature>
<proteinExistence type="predicted"/>
<dbReference type="InterPro" id="IPR029058">
    <property type="entry name" value="AB_hydrolase_fold"/>
</dbReference>
<dbReference type="GO" id="GO:0016491">
    <property type="term" value="F:oxidoreductase activity"/>
    <property type="evidence" value="ECO:0007669"/>
    <property type="project" value="UniProtKB-KW"/>
</dbReference>
<accession>A0ABU2DWU7</accession>
<evidence type="ECO:0000256" key="2">
    <source>
        <dbReference type="SAM" id="MobiDB-lite"/>
    </source>
</evidence>
<name>A0ABU2DWU7_9BURK</name>
<evidence type="ECO:0000313" key="5">
    <source>
        <dbReference type="Proteomes" id="UP001248067"/>
    </source>
</evidence>
<feature type="domain" description="AB hydrolase-1" evidence="3">
    <location>
        <begin position="28"/>
        <end position="264"/>
    </location>
</feature>
<evidence type="ECO:0000259" key="3">
    <source>
        <dbReference type="Pfam" id="PF00561"/>
    </source>
</evidence>